<dbReference type="GO" id="GO:0005524">
    <property type="term" value="F:ATP binding"/>
    <property type="evidence" value="ECO:0007669"/>
    <property type="project" value="UniProtKB-UniRule"/>
</dbReference>
<keyword evidence="7" id="KW-0963">Cytoplasm</keyword>
<evidence type="ECO:0000256" key="3">
    <source>
        <dbReference type="ARBA" id="ARBA00022741"/>
    </source>
</evidence>
<dbReference type="Proteomes" id="UP000677228">
    <property type="component" value="Unassembled WGS sequence"/>
</dbReference>
<evidence type="ECO:0000256" key="6">
    <source>
        <dbReference type="ARBA" id="ARBA00023175"/>
    </source>
</evidence>
<evidence type="ECO:0000256" key="8">
    <source>
        <dbReference type="PROSITE-ProRule" id="PRU00283"/>
    </source>
</evidence>
<evidence type="ECO:0000313" key="12">
    <source>
        <dbReference type="Proteomes" id="UP000682733"/>
    </source>
</evidence>
<dbReference type="InterPro" id="IPR027640">
    <property type="entry name" value="Kinesin-like_fam"/>
</dbReference>
<dbReference type="GO" id="GO:0007018">
    <property type="term" value="P:microtubule-based movement"/>
    <property type="evidence" value="ECO:0007669"/>
    <property type="project" value="InterPro"/>
</dbReference>
<dbReference type="Gene3D" id="3.40.850.10">
    <property type="entry name" value="Kinesin motor domain"/>
    <property type="match status" value="1"/>
</dbReference>
<dbReference type="EMBL" id="CAJOBA010073855">
    <property type="protein sequence ID" value="CAF4406661.1"/>
    <property type="molecule type" value="Genomic_DNA"/>
</dbReference>
<proteinExistence type="inferred from homology"/>
<keyword evidence="2" id="KW-0493">Microtubule</keyword>
<evidence type="ECO:0000256" key="7">
    <source>
        <dbReference type="ARBA" id="ARBA00023212"/>
    </source>
</evidence>
<dbReference type="AlphaFoldDB" id="A0A8S2VLK9"/>
<sequence length="193" mass="21899">MAADECKIKVVCRVRPLNDKEERARSKSVVKFPSDHDDKDYVFDKVFRPDATQEKVYIEAAKEIVEYVLKGYNGTIFAYGQTSSGKTHTMQGVLNKENEQGIIPRIVQDIFNHISTFSTSNLQFEITVSFFEIYLEKIRDLLDVSKTNLAVRDDKNRVPSVKGVTECVVSSPREVFKTIADGKKNRHTAVTST</sequence>
<dbReference type="GO" id="GO:0003777">
    <property type="term" value="F:microtubule motor activity"/>
    <property type="evidence" value="ECO:0007669"/>
    <property type="project" value="InterPro"/>
</dbReference>
<gene>
    <name evidence="10" type="ORF">OVA965_LOCUS41985</name>
    <name evidence="11" type="ORF">TMI583_LOCUS43768</name>
</gene>
<protein>
    <recommendedName>
        <fullName evidence="9">Kinesin motor domain-containing protein</fullName>
    </recommendedName>
</protein>
<keyword evidence="6 8" id="KW-0505">Motor protein</keyword>
<feature type="domain" description="Kinesin motor" evidence="9">
    <location>
        <begin position="7"/>
        <end position="193"/>
    </location>
</feature>
<dbReference type="GO" id="GO:0008017">
    <property type="term" value="F:microtubule binding"/>
    <property type="evidence" value="ECO:0007669"/>
    <property type="project" value="InterPro"/>
</dbReference>
<organism evidence="11 12">
    <name type="scientific">Didymodactylos carnosus</name>
    <dbReference type="NCBI Taxonomy" id="1234261"/>
    <lineage>
        <taxon>Eukaryota</taxon>
        <taxon>Metazoa</taxon>
        <taxon>Spiralia</taxon>
        <taxon>Gnathifera</taxon>
        <taxon>Rotifera</taxon>
        <taxon>Eurotatoria</taxon>
        <taxon>Bdelloidea</taxon>
        <taxon>Philodinida</taxon>
        <taxon>Philodinidae</taxon>
        <taxon>Didymodactylos</taxon>
    </lineage>
</organism>
<dbReference type="SMART" id="SM00129">
    <property type="entry name" value="KISc"/>
    <property type="match status" value="1"/>
</dbReference>
<evidence type="ECO:0000313" key="10">
    <source>
        <dbReference type="EMBL" id="CAF1598995.1"/>
    </source>
</evidence>
<dbReference type="Pfam" id="PF00225">
    <property type="entry name" value="Kinesin"/>
    <property type="match status" value="1"/>
</dbReference>
<comment type="similarity">
    <text evidence="8">Belongs to the TRAFAC class myosin-kinesin ATPase superfamily. Kinesin family.</text>
</comment>
<keyword evidence="7" id="KW-0206">Cytoskeleton</keyword>
<evidence type="ECO:0000256" key="4">
    <source>
        <dbReference type="ARBA" id="ARBA00022840"/>
    </source>
</evidence>
<evidence type="ECO:0000256" key="5">
    <source>
        <dbReference type="ARBA" id="ARBA00023054"/>
    </source>
</evidence>
<evidence type="ECO:0000256" key="2">
    <source>
        <dbReference type="ARBA" id="ARBA00022701"/>
    </source>
</evidence>
<evidence type="ECO:0000259" key="9">
    <source>
        <dbReference type="PROSITE" id="PS50067"/>
    </source>
</evidence>
<keyword evidence="3 8" id="KW-0547">Nucleotide-binding</keyword>
<dbReference type="PROSITE" id="PS50067">
    <property type="entry name" value="KINESIN_MOTOR_2"/>
    <property type="match status" value="1"/>
</dbReference>
<comment type="caution">
    <text evidence="11">The sequence shown here is derived from an EMBL/GenBank/DDBJ whole genome shotgun (WGS) entry which is preliminary data.</text>
</comment>
<evidence type="ECO:0000256" key="1">
    <source>
        <dbReference type="ARBA" id="ARBA00004245"/>
    </source>
</evidence>
<comment type="subcellular location">
    <subcellularLocation>
        <location evidence="1">Cytoplasm</location>
        <location evidence="1">Cytoskeleton</location>
    </subcellularLocation>
</comment>
<feature type="non-terminal residue" evidence="11">
    <location>
        <position position="1"/>
    </location>
</feature>
<reference evidence="11" key="1">
    <citation type="submission" date="2021-02" db="EMBL/GenBank/DDBJ databases">
        <authorList>
            <person name="Nowell W R."/>
        </authorList>
    </citation>
    <scope>NUCLEOTIDE SEQUENCE</scope>
</reference>
<feature type="binding site" evidence="8">
    <location>
        <begin position="80"/>
        <end position="87"/>
    </location>
    <ligand>
        <name>ATP</name>
        <dbReference type="ChEBI" id="CHEBI:30616"/>
    </ligand>
</feature>
<dbReference type="InterPro" id="IPR001752">
    <property type="entry name" value="Kinesin_motor_dom"/>
</dbReference>
<dbReference type="Proteomes" id="UP000682733">
    <property type="component" value="Unassembled WGS sequence"/>
</dbReference>
<dbReference type="InterPro" id="IPR027417">
    <property type="entry name" value="P-loop_NTPase"/>
</dbReference>
<keyword evidence="4 8" id="KW-0067">ATP-binding</keyword>
<name>A0A8S2VLK9_9BILA</name>
<keyword evidence="5" id="KW-0175">Coiled coil</keyword>
<dbReference type="InterPro" id="IPR036961">
    <property type="entry name" value="Kinesin_motor_dom_sf"/>
</dbReference>
<evidence type="ECO:0000313" key="11">
    <source>
        <dbReference type="EMBL" id="CAF4406661.1"/>
    </source>
</evidence>
<dbReference type="EMBL" id="CAJNOK010050155">
    <property type="protein sequence ID" value="CAF1598995.1"/>
    <property type="molecule type" value="Genomic_DNA"/>
</dbReference>
<dbReference type="PANTHER" id="PTHR47968:SF36">
    <property type="entry name" value="KINESIN HEAVY CHAIN ISOFORM X1"/>
    <property type="match status" value="1"/>
</dbReference>
<dbReference type="SUPFAM" id="SSF52540">
    <property type="entry name" value="P-loop containing nucleoside triphosphate hydrolases"/>
    <property type="match status" value="1"/>
</dbReference>
<dbReference type="GO" id="GO:0005874">
    <property type="term" value="C:microtubule"/>
    <property type="evidence" value="ECO:0007669"/>
    <property type="project" value="UniProtKB-KW"/>
</dbReference>
<dbReference type="PANTHER" id="PTHR47968">
    <property type="entry name" value="CENTROMERE PROTEIN E"/>
    <property type="match status" value="1"/>
</dbReference>
<accession>A0A8S2VLK9</accession>